<protein>
    <submittedName>
        <fullName evidence="1">Uncharacterized protein</fullName>
    </submittedName>
</protein>
<gene>
    <name evidence="1" type="ORF">BALAC2494_01736</name>
</gene>
<evidence type="ECO:0000313" key="1">
    <source>
        <dbReference type="EMBL" id="AEK30649.1"/>
    </source>
</evidence>
<name>A0A806FKA9_BIFAN</name>
<accession>A0A806FKA9</accession>
<dbReference type="KEGG" id="bnm:BALAC2494_01736"/>
<dbReference type="AlphaFoldDB" id="A0A806FKA9"/>
<dbReference type="Proteomes" id="UP000008394">
    <property type="component" value="Chromosome"/>
</dbReference>
<evidence type="ECO:0000313" key="2">
    <source>
        <dbReference type="Proteomes" id="UP000008394"/>
    </source>
</evidence>
<proteinExistence type="predicted"/>
<organism evidence="1 2">
    <name type="scientific">Bifidobacterium animalis subsp. lactis CNCM I-2494</name>
    <dbReference type="NCBI Taxonomy" id="1042403"/>
    <lineage>
        <taxon>Bacteria</taxon>
        <taxon>Bacillati</taxon>
        <taxon>Actinomycetota</taxon>
        <taxon>Actinomycetes</taxon>
        <taxon>Bifidobacteriales</taxon>
        <taxon>Bifidobacteriaceae</taxon>
        <taxon>Bifidobacterium</taxon>
    </lineage>
</organism>
<dbReference type="GeneID" id="29695533"/>
<sequence>MGSMISDSLARSPLVRFTPDELAYVGDGIPRTAGGKPLPWVWDFLTDTQRAQLEEEQKAHKWE</sequence>
<dbReference type="EMBL" id="CP002915">
    <property type="protein sequence ID" value="AEK30649.1"/>
    <property type="molecule type" value="Genomic_DNA"/>
</dbReference>
<reference evidence="1 2" key="1">
    <citation type="journal article" date="2011" name="J. Bacteriol.">
        <title>Genome Sequence of the Probiotic Strain Bifidobacterium animalis subsp. lactis CNCM I-2494.</title>
        <authorList>
            <person name="Chervaux C."/>
            <person name="Grimaldi C."/>
            <person name="Bolotin A."/>
            <person name="Quinquis B."/>
            <person name="Legrain-Raspaud S."/>
            <person name="van Hylckama Vlieg J.E."/>
            <person name="Denariaz G."/>
            <person name="Smokvina T."/>
        </authorList>
    </citation>
    <scope>NUCLEOTIDE SEQUENCE [LARGE SCALE GENOMIC DNA]</scope>
    <source>
        <strain evidence="1 2">CNCM I-2494</strain>
    </source>
</reference>
<dbReference type="RefSeq" id="WP_004218664.1">
    <property type="nucleotide sequence ID" value="NC_017215.1"/>
</dbReference>